<evidence type="ECO:0000259" key="1">
    <source>
        <dbReference type="Pfam" id="PF12697"/>
    </source>
</evidence>
<feature type="domain" description="AB hydrolase-1" evidence="1">
    <location>
        <begin position="24"/>
        <end position="228"/>
    </location>
</feature>
<dbReference type="PANTHER" id="PTHR43689:SF8">
    <property type="entry name" value="ALPHA_BETA-HYDROLASES SUPERFAMILY PROTEIN"/>
    <property type="match status" value="1"/>
</dbReference>
<proteinExistence type="predicted"/>
<accession>A0A6J6GKR1</accession>
<sequence>MPEYINLRGHQIYSYEWENDGEAVVLLHGGLSKTSSWDYIMVPPLEDQFHVFAYDRTAHGFTGDQSGSLHFDFQTLEAIAYLEDIVKEPAHLIGWSDGGNIALKVAIARPDLVKSIVAIGANYHFSGVMQAFDDPEISEDDQAEYNLISPDAPHTLLEKTIRMHAIWESEPTLTLEDISTIQCPVLVLVGDDDVINHSHTIALFEALPLGQLAVIPGTSHIVVKEKPGLMNAVIVQFLEDLSYPNTRSPVRRTNNQPE</sequence>
<protein>
    <submittedName>
        <fullName evidence="2">Unannotated protein</fullName>
    </submittedName>
</protein>
<dbReference type="Gene3D" id="3.40.50.1820">
    <property type="entry name" value="alpha/beta hydrolase"/>
    <property type="match status" value="1"/>
</dbReference>
<dbReference type="InterPro" id="IPR029058">
    <property type="entry name" value="AB_hydrolase_fold"/>
</dbReference>
<dbReference type="InterPro" id="IPR000073">
    <property type="entry name" value="AB_hydrolase_1"/>
</dbReference>
<gene>
    <name evidence="2" type="ORF">UFOPK1795_01145</name>
</gene>
<reference evidence="2" key="1">
    <citation type="submission" date="2020-05" db="EMBL/GenBank/DDBJ databases">
        <authorList>
            <person name="Chiriac C."/>
            <person name="Salcher M."/>
            <person name="Ghai R."/>
            <person name="Kavagutti S V."/>
        </authorList>
    </citation>
    <scope>NUCLEOTIDE SEQUENCE</scope>
</reference>
<dbReference type="PANTHER" id="PTHR43689">
    <property type="entry name" value="HYDROLASE"/>
    <property type="match status" value="1"/>
</dbReference>
<dbReference type="AlphaFoldDB" id="A0A6J6GKR1"/>
<dbReference type="SUPFAM" id="SSF53474">
    <property type="entry name" value="alpha/beta-Hydrolases"/>
    <property type="match status" value="1"/>
</dbReference>
<evidence type="ECO:0000313" key="2">
    <source>
        <dbReference type="EMBL" id="CAB4600459.1"/>
    </source>
</evidence>
<dbReference type="EMBL" id="CAEZUG010000083">
    <property type="protein sequence ID" value="CAB4600459.1"/>
    <property type="molecule type" value="Genomic_DNA"/>
</dbReference>
<name>A0A6J6GKR1_9ZZZZ</name>
<organism evidence="2">
    <name type="scientific">freshwater metagenome</name>
    <dbReference type="NCBI Taxonomy" id="449393"/>
    <lineage>
        <taxon>unclassified sequences</taxon>
        <taxon>metagenomes</taxon>
        <taxon>ecological metagenomes</taxon>
    </lineage>
</organism>
<dbReference type="Pfam" id="PF12697">
    <property type="entry name" value="Abhydrolase_6"/>
    <property type="match status" value="1"/>
</dbReference>